<feature type="transmembrane region" description="Helical" evidence="6">
    <location>
        <begin position="304"/>
        <end position="328"/>
    </location>
</feature>
<keyword evidence="5 6" id="KW-0472">Membrane</keyword>
<evidence type="ECO:0000256" key="6">
    <source>
        <dbReference type="SAM" id="Phobius"/>
    </source>
</evidence>
<dbReference type="InterPro" id="IPR001750">
    <property type="entry name" value="ND/Mrp_TM"/>
</dbReference>
<feature type="transmembrane region" description="Helical" evidence="6">
    <location>
        <begin position="158"/>
        <end position="180"/>
    </location>
</feature>
<dbReference type="PANTHER" id="PTHR42703:SF1">
    <property type="entry name" value="NA(+)_H(+) ANTIPORTER SUBUNIT D1"/>
    <property type="match status" value="1"/>
</dbReference>
<accession>A0A381RYC5</accession>
<evidence type="ECO:0000256" key="4">
    <source>
        <dbReference type="ARBA" id="ARBA00022989"/>
    </source>
</evidence>
<evidence type="ECO:0000256" key="3">
    <source>
        <dbReference type="ARBA" id="ARBA00022692"/>
    </source>
</evidence>
<keyword evidence="2" id="KW-1003">Cell membrane</keyword>
<evidence type="ECO:0000256" key="5">
    <source>
        <dbReference type="ARBA" id="ARBA00023136"/>
    </source>
</evidence>
<feature type="transmembrane region" description="Helical" evidence="6">
    <location>
        <begin position="273"/>
        <end position="292"/>
    </location>
</feature>
<evidence type="ECO:0000256" key="2">
    <source>
        <dbReference type="ARBA" id="ARBA00022475"/>
    </source>
</evidence>
<reference evidence="8" key="1">
    <citation type="submission" date="2018-05" db="EMBL/GenBank/DDBJ databases">
        <authorList>
            <person name="Lanie J.A."/>
            <person name="Ng W.-L."/>
            <person name="Kazmierczak K.M."/>
            <person name="Andrzejewski T.M."/>
            <person name="Davidsen T.M."/>
            <person name="Wayne K.J."/>
            <person name="Tettelin H."/>
            <person name="Glass J.I."/>
            <person name="Rusch D."/>
            <person name="Podicherti R."/>
            <person name="Tsui H.-C.T."/>
            <person name="Winkler M.E."/>
        </authorList>
    </citation>
    <scope>NUCLEOTIDE SEQUENCE</scope>
</reference>
<evidence type="ECO:0000313" key="8">
    <source>
        <dbReference type="EMBL" id="SUZ96842.1"/>
    </source>
</evidence>
<dbReference type="InterPro" id="IPR050586">
    <property type="entry name" value="CPA3_Na-H_Antiporter_D"/>
</dbReference>
<comment type="subcellular location">
    <subcellularLocation>
        <location evidence="1">Cell membrane</location>
        <topology evidence="1">Multi-pass membrane protein</topology>
    </subcellularLocation>
</comment>
<dbReference type="AlphaFoldDB" id="A0A381RYC5"/>
<feature type="transmembrane region" description="Helical" evidence="6">
    <location>
        <begin position="69"/>
        <end position="91"/>
    </location>
</feature>
<sequence length="486" mass="51834">MQVTLPLIAAPLCLLVRSGRAAWGIALFASAASFAVAVLLLSRVLDQGSLSYEFGGWAAPWGIEYRVDIVNAFVLFVVTAITTVVLFFANDSVRKEVDASRQSLFYTVWLLCLTGLVGIVMTGDAFNLFVFLEISSLSSYVLIAFGKDRRALTASYQYLVMGTIGATFVLIGVGLLYMMTGTLNMADLADRLPAVMATRTVRAALAFLVVGISLKLALFPLHLWLPNAYAFAPSAVTAFLAATATKVAVYVLLRFLFTVFGVTFAFEAMPLGIILAVLGAAAILSTSAVAIFQDDIKRMLAYSSVAQIGYMVLGLSMATVAGLTASVLHLFNHALMKGGLFLALGCVAYQLGNVRLGALAGAGYRMPWTMGAFLVGGLSLIGVPLTAGFLSKWYLVQAALERGWWPVLVVVIAGSLLAVVYVWRVVEMAYLRRPADSDVSTVREAPLSLLLPTWFLIGANLYFGIHTRLSVGIASKAAAALMGGSP</sequence>
<organism evidence="8">
    <name type="scientific">marine metagenome</name>
    <dbReference type="NCBI Taxonomy" id="408172"/>
    <lineage>
        <taxon>unclassified sequences</taxon>
        <taxon>metagenomes</taxon>
        <taxon>ecological metagenomes</taxon>
    </lineage>
</organism>
<dbReference type="PANTHER" id="PTHR42703">
    <property type="entry name" value="NADH DEHYDROGENASE"/>
    <property type="match status" value="1"/>
</dbReference>
<feature type="transmembrane region" description="Helical" evidence="6">
    <location>
        <begin position="128"/>
        <end position="146"/>
    </location>
</feature>
<keyword evidence="3 6" id="KW-0812">Transmembrane</keyword>
<feature type="transmembrane region" description="Helical" evidence="6">
    <location>
        <begin position="372"/>
        <end position="391"/>
    </location>
</feature>
<evidence type="ECO:0000256" key="1">
    <source>
        <dbReference type="ARBA" id="ARBA00004651"/>
    </source>
</evidence>
<feature type="transmembrane region" description="Helical" evidence="6">
    <location>
        <begin position="447"/>
        <end position="465"/>
    </location>
</feature>
<feature type="transmembrane region" description="Helical" evidence="6">
    <location>
        <begin position="334"/>
        <end position="351"/>
    </location>
</feature>
<feature type="domain" description="NADH:quinone oxidoreductase/Mrp antiporter transmembrane" evidence="7">
    <location>
        <begin position="124"/>
        <end position="416"/>
    </location>
</feature>
<dbReference type="EMBL" id="UINC01002454">
    <property type="protein sequence ID" value="SUZ96842.1"/>
    <property type="molecule type" value="Genomic_DNA"/>
</dbReference>
<feature type="transmembrane region" description="Helical" evidence="6">
    <location>
        <begin position="103"/>
        <end position="122"/>
    </location>
</feature>
<feature type="transmembrane region" description="Helical" evidence="6">
    <location>
        <begin position="403"/>
        <end position="426"/>
    </location>
</feature>
<feature type="transmembrane region" description="Helical" evidence="6">
    <location>
        <begin position="230"/>
        <end position="253"/>
    </location>
</feature>
<dbReference type="GO" id="GO:0005886">
    <property type="term" value="C:plasma membrane"/>
    <property type="evidence" value="ECO:0007669"/>
    <property type="project" value="UniProtKB-SubCell"/>
</dbReference>
<feature type="transmembrane region" description="Helical" evidence="6">
    <location>
        <begin position="21"/>
        <end position="41"/>
    </location>
</feature>
<proteinExistence type="predicted"/>
<feature type="transmembrane region" description="Helical" evidence="6">
    <location>
        <begin position="200"/>
        <end position="218"/>
    </location>
</feature>
<dbReference type="PRINTS" id="PR01434">
    <property type="entry name" value="NADHDHGNASE5"/>
</dbReference>
<dbReference type="Pfam" id="PF00361">
    <property type="entry name" value="Proton_antipo_M"/>
    <property type="match status" value="1"/>
</dbReference>
<keyword evidence="4 6" id="KW-1133">Transmembrane helix</keyword>
<evidence type="ECO:0000259" key="7">
    <source>
        <dbReference type="Pfam" id="PF00361"/>
    </source>
</evidence>
<name>A0A381RYC5_9ZZZZ</name>
<gene>
    <name evidence="8" type="ORF">METZ01_LOCUS49696</name>
</gene>
<protein>
    <recommendedName>
        <fullName evidence="7">NADH:quinone oxidoreductase/Mrp antiporter transmembrane domain-containing protein</fullName>
    </recommendedName>
</protein>